<organism evidence="5">
    <name type="scientific">uncultured bacterium 12-5D</name>
    <dbReference type="NCBI Taxonomy" id="1497524"/>
    <lineage>
        <taxon>Bacteria</taxon>
        <taxon>environmental samples</taxon>
    </lineage>
</organism>
<keyword evidence="2" id="KW-0547">Nucleotide-binding</keyword>
<evidence type="ECO:0000256" key="1">
    <source>
        <dbReference type="ARBA" id="ARBA00022448"/>
    </source>
</evidence>
<reference evidence="5" key="1">
    <citation type="submission" date="2014-02" db="EMBL/GenBank/DDBJ databases">
        <title>Screening of novel PKS from marine sediment.</title>
        <authorList>
            <person name="Xie F."/>
            <person name="Fu C."/>
            <person name="Dai H."/>
            <person name="Zhang L."/>
        </authorList>
    </citation>
    <scope>NUCLEOTIDE SEQUENCE</scope>
</reference>
<dbReference type="GO" id="GO:0005886">
    <property type="term" value="C:plasma membrane"/>
    <property type="evidence" value="ECO:0007669"/>
    <property type="project" value="TreeGrafter"/>
</dbReference>
<dbReference type="EMBL" id="KJ508012">
    <property type="protein sequence ID" value="AHZ46169.1"/>
    <property type="molecule type" value="Genomic_DNA"/>
</dbReference>
<dbReference type="AlphaFoldDB" id="A0A059TYE4"/>
<evidence type="ECO:0000313" key="5">
    <source>
        <dbReference type="EMBL" id="AHZ46169.1"/>
    </source>
</evidence>
<gene>
    <name evidence="5" type="ORF">5d11</name>
</gene>
<dbReference type="Gene3D" id="3.40.50.300">
    <property type="entry name" value="P-loop containing nucleotide triphosphate hydrolases"/>
    <property type="match status" value="1"/>
</dbReference>
<evidence type="ECO:0000256" key="2">
    <source>
        <dbReference type="ARBA" id="ARBA00022741"/>
    </source>
</evidence>
<dbReference type="FunFam" id="3.40.50.300:FF:000032">
    <property type="entry name" value="Export ABC transporter ATP-binding protein"/>
    <property type="match status" value="1"/>
</dbReference>
<dbReference type="Pfam" id="PF00005">
    <property type="entry name" value="ABC_tran"/>
    <property type="match status" value="1"/>
</dbReference>
<dbReference type="PANTHER" id="PTHR24220">
    <property type="entry name" value="IMPORT ATP-BINDING PROTEIN"/>
    <property type="match status" value="1"/>
</dbReference>
<dbReference type="SMART" id="SM00382">
    <property type="entry name" value="AAA"/>
    <property type="match status" value="1"/>
</dbReference>
<dbReference type="InterPro" id="IPR017911">
    <property type="entry name" value="MacB-like_ATP-bd"/>
</dbReference>
<dbReference type="GO" id="GO:0022857">
    <property type="term" value="F:transmembrane transporter activity"/>
    <property type="evidence" value="ECO:0007669"/>
    <property type="project" value="TreeGrafter"/>
</dbReference>
<evidence type="ECO:0000259" key="4">
    <source>
        <dbReference type="PROSITE" id="PS50893"/>
    </source>
</evidence>
<evidence type="ECO:0000256" key="3">
    <source>
        <dbReference type="ARBA" id="ARBA00022840"/>
    </source>
</evidence>
<dbReference type="GO" id="GO:0005524">
    <property type="term" value="F:ATP binding"/>
    <property type="evidence" value="ECO:0007669"/>
    <property type="project" value="UniProtKB-KW"/>
</dbReference>
<accession>A0A059TYE4</accession>
<dbReference type="InterPro" id="IPR015854">
    <property type="entry name" value="ABC_transpr_LolD-like"/>
</dbReference>
<feature type="domain" description="ABC transporter" evidence="4">
    <location>
        <begin position="46"/>
        <end position="280"/>
    </location>
</feature>
<dbReference type="PROSITE" id="PS00211">
    <property type="entry name" value="ABC_TRANSPORTER_1"/>
    <property type="match status" value="1"/>
</dbReference>
<dbReference type="CDD" id="cd03255">
    <property type="entry name" value="ABC_MJ0796_LolCDE_FtsE"/>
    <property type="match status" value="1"/>
</dbReference>
<sequence length="280" mass="30828">MSGLISHAPLEQGSLVLFPGERPCQCAGYAVSERTAFSPHKELALVEIQQARKVYQLGETEIHALKGIDLQIERGEFVAVWGPSGSGKSTLCHLIGVIDEPTSGAVIVEGERIETLSDDAKTDLRNKSIGFIFQNFNLVPVLSAVENVMLPLQMRGVSARDARAKSVEKLKEVGLESHIHHRPAKLSGGQRQRVAIARALIADPDLVIADEPTANLDSSNAIRIIDLMRRVNHMTGAAFVFSTHDERLLERVDRRVHLQDGLIEEDVTLQPGQEERVEKE</sequence>
<dbReference type="GO" id="GO:0016887">
    <property type="term" value="F:ATP hydrolysis activity"/>
    <property type="evidence" value="ECO:0007669"/>
    <property type="project" value="InterPro"/>
</dbReference>
<dbReference type="PROSITE" id="PS50893">
    <property type="entry name" value="ABC_TRANSPORTER_2"/>
    <property type="match status" value="1"/>
</dbReference>
<dbReference type="GO" id="GO:0098796">
    <property type="term" value="C:membrane protein complex"/>
    <property type="evidence" value="ECO:0007669"/>
    <property type="project" value="UniProtKB-ARBA"/>
</dbReference>
<dbReference type="InterPro" id="IPR003439">
    <property type="entry name" value="ABC_transporter-like_ATP-bd"/>
</dbReference>
<dbReference type="PANTHER" id="PTHR24220:SF86">
    <property type="entry name" value="ABC TRANSPORTER ABCH.1"/>
    <property type="match status" value="1"/>
</dbReference>
<proteinExistence type="predicted"/>
<keyword evidence="3" id="KW-0067">ATP-binding</keyword>
<dbReference type="InterPro" id="IPR003593">
    <property type="entry name" value="AAA+_ATPase"/>
</dbReference>
<keyword evidence="1" id="KW-0813">Transport</keyword>
<dbReference type="InterPro" id="IPR027417">
    <property type="entry name" value="P-loop_NTPase"/>
</dbReference>
<dbReference type="SUPFAM" id="SSF52540">
    <property type="entry name" value="P-loop containing nucleoside triphosphate hydrolases"/>
    <property type="match status" value="1"/>
</dbReference>
<protein>
    <submittedName>
        <fullName evidence="5">ABC transporter ATPase</fullName>
    </submittedName>
</protein>
<dbReference type="InterPro" id="IPR017871">
    <property type="entry name" value="ABC_transporter-like_CS"/>
</dbReference>
<name>A0A059TYE4_9BACT</name>